<reference evidence="3 4" key="1">
    <citation type="submission" date="2018-09" db="EMBL/GenBank/DDBJ databases">
        <title>Acidovorax cavernicola nov. sp. isolated from Gruta de las Maravillas (Aracena, Spain).</title>
        <authorList>
            <person name="Jurado V."/>
            <person name="Gutierrez-Patricio S."/>
            <person name="Gonzalez-Pimentel J.L."/>
            <person name="Miller A.Z."/>
            <person name="Laiz L."/>
            <person name="Saiz-Jimenez C."/>
        </authorList>
    </citation>
    <scope>NUCLEOTIDE SEQUENCE [LARGE SCALE GENOMIC DNA]</scope>
    <source>
        <strain evidence="3 4">1011MAR4D40.2</strain>
    </source>
</reference>
<dbReference type="RefSeq" id="WP_119554578.1">
    <property type="nucleotide sequence ID" value="NZ_QXMN01000018.1"/>
</dbReference>
<dbReference type="AlphaFoldDB" id="A0A9X8D443"/>
<dbReference type="Pfam" id="PF13590">
    <property type="entry name" value="DUF4136"/>
    <property type="match status" value="1"/>
</dbReference>
<sequence>MYRAFSALFLTAALSGCATSWVVDSNVKSFATPGTTVPPGATYRFERLPSQQADTARQEGLEAMAAAALDKVGLRRDDARPQYTAQINARVTAALSPWADPWLYGPGPWGYGYGGYGGYYSHRWYGGGWYGGPMFMPQPSNPWYAREVSLVLREADGGNRVVYETRARNDGPYSSSAAILPVMFEAALQGFPNPPPGERRVNIELTPASKK</sequence>
<evidence type="ECO:0000259" key="2">
    <source>
        <dbReference type="Pfam" id="PF13590"/>
    </source>
</evidence>
<dbReference type="PROSITE" id="PS51257">
    <property type="entry name" value="PROKAR_LIPOPROTEIN"/>
    <property type="match status" value="1"/>
</dbReference>
<proteinExistence type="predicted"/>
<keyword evidence="4" id="KW-1185">Reference proteome</keyword>
<feature type="chain" id="PRO_5040913278" evidence="1">
    <location>
        <begin position="21"/>
        <end position="211"/>
    </location>
</feature>
<dbReference type="Proteomes" id="UP000265619">
    <property type="component" value="Unassembled WGS sequence"/>
</dbReference>
<protein>
    <submittedName>
        <fullName evidence="3">DUF4136 domain-containing protein</fullName>
    </submittedName>
</protein>
<evidence type="ECO:0000313" key="4">
    <source>
        <dbReference type="Proteomes" id="UP000265619"/>
    </source>
</evidence>
<evidence type="ECO:0000256" key="1">
    <source>
        <dbReference type="SAM" id="SignalP"/>
    </source>
</evidence>
<feature type="domain" description="DUF4136" evidence="2">
    <location>
        <begin position="40"/>
        <end position="192"/>
    </location>
</feature>
<dbReference type="InterPro" id="IPR025411">
    <property type="entry name" value="DUF4136"/>
</dbReference>
<dbReference type="EMBL" id="QXMN01000018">
    <property type="protein sequence ID" value="RIX78875.1"/>
    <property type="molecule type" value="Genomic_DNA"/>
</dbReference>
<evidence type="ECO:0000313" key="3">
    <source>
        <dbReference type="EMBL" id="RIX78875.1"/>
    </source>
</evidence>
<organism evidence="3 4">
    <name type="scientific">Acidovorax cavernicola</name>
    <dbReference type="NCBI Taxonomy" id="1675792"/>
    <lineage>
        <taxon>Bacteria</taxon>
        <taxon>Pseudomonadati</taxon>
        <taxon>Pseudomonadota</taxon>
        <taxon>Betaproteobacteria</taxon>
        <taxon>Burkholderiales</taxon>
        <taxon>Comamonadaceae</taxon>
        <taxon>Acidovorax</taxon>
    </lineage>
</organism>
<keyword evidence="1" id="KW-0732">Signal</keyword>
<feature type="signal peptide" evidence="1">
    <location>
        <begin position="1"/>
        <end position="20"/>
    </location>
</feature>
<comment type="caution">
    <text evidence="3">The sequence shown here is derived from an EMBL/GenBank/DDBJ whole genome shotgun (WGS) entry which is preliminary data.</text>
</comment>
<accession>A0A9X8D443</accession>
<dbReference type="OrthoDB" id="8687009at2"/>
<gene>
    <name evidence="3" type="ORF">D3H34_15850</name>
</gene>
<name>A0A9X8D443_9BURK</name>